<feature type="coiled-coil region" evidence="1">
    <location>
        <begin position="54"/>
        <end position="81"/>
    </location>
</feature>
<protein>
    <submittedName>
        <fullName evidence="2">Uncharacterized protein</fullName>
    </submittedName>
</protein>
<gene>
    <name evidence="2" type="ORF">JR316_009560</name>
</gene>
<dbReference type="EMBL" id="JAFIQS010000009">
    <property type="protein sequence ID" value="KAG5165971.1"/>
    <property type="molecule type" value="Genomic_DNA"/>
</dbReference>
<evidence type="ECO:0000313" key="2">
    <source>
        <dbReference type="EMBL" id="KAG5165971.1"/>
    </source>
</evidence>
<keyword evidence="1" id="KW-0175">Coiled coil</keyword>
<dbReference type="AlphaFoldDB" id="A0A8H7XR74"/>
<reference evidence="2" key="1">
    <citation type="submission" date="2021-02" db="EMBL/GenBank/DDBJ databases">
        <title>Psilocybe cubensis genome.</title>
        <authorList>
            <person name="Mckernan K.J."/>
            <person name="Crawford S."/>
            <person name="Trippe A."/>
            <person name="Kane L.T."/>
            <person name="Mclaughlin S."/>
        </authorList>
    </citation>
    <scope>NUCLEOTIDE SEQUENCE [LARGE SCALE GENOMIC DNA]</scope>
    <source>
        <strain evidence="2">MGC-MH-2018</strain>
    </source>
</reference>
<accession>A0A8H7XR74</accession>
<evidence type="ECO:0000256" key="1">
    <source>
        <dbReference type="SAM" id="Coils"/>
    </source>
</evidence>
<comment type="caution">
    <text evidence="2">The sequence shown here is derived from an EMBL/GenBank/DDBJ whole genome shotgun (WGS) entry which is preliminary data.</text>
</comment>
<name>A0A8H7XR74_PSICU</name>
<sequence length="251" mass="28677">MAIISITTSSRDQSTAAESLSQYLEQLNCRHAYIGGFAWALLGSRRPTEINVLVETVNLDIKTLREKLTELNRQFASAGIKLFYVKEPIGDLRDDDLVRASKDNVLIETLKAGTMGLPIVAEPVYVVEHESGRRINILHPGILILTKMKRWSHYHDSDRPKTVIKNKSDQADIEFMLNWLAASEMFIDFEQYQGKSRSDLLGIVRVYRNKFISNTDLMDTLKMVMRPEDWDELCDEEVAIETSNSTVHLNE</sequence>
<organism evidence="2">
    <name type="scientific">Psilocybe cubensis</name>
    <name type="common">Psychedelic mushroom</name>
    <name type="synonym">Stropharia cubensis</name>
    <dbReference type="NCBI Taxonomy" id="181762"/>
    <lineage>
        <taxon>Eukaryota</taxon>
        <taxon>Fungi</taxon>
        <taxon>Dikarya</taxon>
        <taxon>Basidiomycota</taxon>
        <taxon>Agaricomycotina</taxon>
        <taxon>Agaricomycetes</taxon>
        <taxon>Agaricomycetidae</taxon>
        <taxon>Agaricales</taxon>
        <taxon>Agaricineae</taxon>
        <taxon>Strophariaceae</taxon>
        <taxon>Psilocybe</taxon>
    </lineage>
</organism>
<dbReference type="OrthoDB" id="10066232at2759"/>
<proteinExistence type="predicted"/>